<organism evidence="2 5">
    <name type="scientific">Araneus ventricosus</name>
    <name type="common">Orbweaver spider</name>
    <name type="synonym">Epeira ventricosa</name>
    <dbReference type="NCBI Taxonomy" id="182803"/>
    <lineage>
        <taxon>Eukaryota</taxon>
        <taxon>Metazoa</taxon>
        <taxon>Ecdysozoa</taxon>
        <taxon>Arthropoda</taxon>
        <taxon>Chelicerata</taxon>
        <taxon>Arachnida</taxon>
        <taxon>Araneae</taxon>
        <taxon>Araneomorphae</taxon>
        <taxon>Entelegynae</taxon>
        <taxon>Araneoidea</taxon>
        <taxon>Araneidae</taxon>
        <taxon>Araneus</taxon>
    </lineage>
</organism>
<dbReference type="EMBL" id="BGPR01194105">
    <property type="protein sequence ID" value="GBM99575.1"/>
    <property type="molecule type" value="Genomic_DNA"/>
</dbReference>
<sequence>TSKEASRRKETSVQFLRAVVDCGNVEGMVCLVQLVPTNNNSPTTQVDQRKTDHGKGA</sequence>
<dbReference type="Proteomes" id="UP000499080">
    <property type="component" value="Unassembled WGS sequence"/>
</dbReference>
<reference evidence="2 5" key="1">
    <citation type="journal article" date="2019" name="Sci. Rep.">
        <title>Orb-weaving spider Araneus ventricosus genome elucidates the spidroin gene catalogue.</title>
        <authorList>
            <person name="Kono N."/>
            <person name="Nakamura H."/>
            <person name="Ohtoshi R."/>
            <person name="Moran D.A.P."/>
            <person name="Shinohara A."/>
            <person name="Yoshida Y."/>
            <person name="Fujiwara M."/>
            <person name="Mori M."/>
            <person name="Tomita M."/>
            <person name="Arakawa K."/>
        </authorList>
    </citation>
    <scope>NUCLEOTIDE SEQUENCE [LARGE SCALE GENOMIC DNA]</scope>
</reference>
<evidence type="ECO:0000313" key="2">
    <source>
        <dbReference type="EMBL" id="GBM99541.1"/>
    </source>
</evidence>
<feature type="region of interest" description="Disordered" evidence="1">
    <location>
        <begin position="37"/>
        <end position="57"/>
    </location>
</feature>
<dbReference type="EMBL" id="BGPR01194092">
    <property type="protein sequence ID" value="GBM99541.1"/>
    <property type="molecule type" value="Genomic_DNA"/>
</dbReference>
<protein>
    <submittedName>
        <fullName evidence="2">Uncharacterized protein</fullName>
    </submittedName>
</protein>
<evidence type="ECO:0000313" key="3">
    <source>
        <dbReference type="EMBL" id="GBM99575.1"/>
    </source>
</evidence>
<gene>
    <name evidence="2" type="ORF">AVEN_234083_1</name>
    <name evidence="3" type="ORF">AVEN_28564_1</name>
    <name evidence="4" type="ORF">AVEN_85293_1</name>
</gene>
<proteinExistence type="predicted"/>
<feature type="compositionally biased region" description="Polar residues" evidence="1">
    <location>
        <begin position="37"/>
        <end position="46"/>
    </location>
</feature>
<evidence type="ECO:0000256" key="1">
    <source>
        <dbReference type="SAM" id="MobiDB-lite"/>
    </source>
</evidence>
<dbReference type="AlphaFoldDB" id="A0A4Y2KB15"/>
<name>A0A4Y2KB15_ARAVE</name>
<comment type="caution">
    <text evidence="2">The sequence shown here is derived from an EMBL/GenBank/DDBJ whole genome shotgun (WGS) entry which is preliminary data.</text>
</comment>
<evidence type="ECO:0000313" key="5">
    <source>
        <dbReference type="Proteomes" id="UP000499080"/>
    </source>
</evidence>
<dbReference type="EMBL" id="BGPR01194116">
    <property type="protein sequence ID" value="GBM99610.1"/>
    <property type="molecule type" value="Genomic_DNA"/>
</dbReference>
<keyword evidence="5" id="KW-1185">Reference proteome</keyword>
<feature type="non-terminal residue" evidence="2">
    <location>
        <position position="1"/>
    </location>
</feature>
<feature type="compositionally biased region" description="Basic and acidic residues" evidence="1">
    <location>
        <begin position="47"/>
        <end position="57"/>
    </location>
</feature>
<accession>A0A4Y2KB15</accession>
<evidence type="ECO:0000313" key="4">
    <source>
        <dbReference type="EMBL" id="GBM99610.1"/>
    </source>
</evidence>